<dbReference type="PANTHER" id="PTHR22940">
    <property type="entry name" value="TIMEOUT/TIMELESS-2"/>
    <property type="match status" value="1"/>
</dbReference>
<dbReference type="GO" id="GO:0000076">
    <property type="term" value="P:DNA replication checkpoint signaling"/>
    <property type="evidence" value="ECO:0007669"/>
    <property type="project" value="TreeGrafter"/>
</dbReference>
<feature type="region of interest" description="Disordered" evidence="5">
    <location>
        <begin position="986"/>
        <end position="1113"/>
    </location>
</feature>
<evidence type="ECO:0000313" key="7">
    <source>
        <dbReference type="EMBL" id="KAF9495210.1"/>
    </source>
</evidence>
<evidence type="ECO:0000256" key="4">
    <source>
        <dbReference type="ARBA" id="ARBA00023306"/>
    </source>
</evidence>
<keyword evidence="3" id="KW-0539">Nucleus</keyword>
<proteinExistence type="predicted"/>
<sequence length="1113" mass="126178">MADPEVIEIFDDEDADDDTQYDRRALFEPIVRRVVDALGGREDGRYRLGDEVTSCLKDLKKLWRKDDTDDERTIARILWDTRVLPNDLVPILLETAGKGLVEDKRAIYCADLVTAMTWPIDMAEELKELDDELDRGTDYTQLLLSHLHYKAALLRQGVLQAMLGILLPPLAKPPKERKERDGQIVSVVLHLIRNLAFIKDLPSNSHLSSDQAEFSTLQTKLVLTLQDTNILALLVTIAANSTNDPMFTDLNALVLEIFYLLLRGVKPSALSLDQAKQPKENLHRLLAAEAQNRKAVARMASSRHSRFGTTIAVKLNPNKKRQVDGEAPAPPAEPSTRSIVLHRQQALTHDSGSIMDMVKKQKFRKGKTVDALTREDNLSVEAKNILKNLAKNFIEGCFNPFIRTLLKDIRSERAKISDKDNLRLMVISKWFLEFFVALRAKEGSRWNFGLIAEVTEREWIVWVLRRMREALDEKPRLWTELQAGIECMTQILILVDVMASCSETMKPRNPTSTSDDPFVVDSDDDGSMEVKEAAELLQQQLIYNGEVLDFALTSLASYKDGTQSLGYLDSSVCYGYTLFKMMEKWSKGKEAYVRKKVGKRRKKKAAGDQEGVPEVEEIESDSEEEVVRETIFTFEAFEMKLANSEITRTLLAYLARFDDFNSSEEMKRIVGLIHRQAVSTLSLFRTILAEQKTLPREQPYKDLVNLINYILRQFFKALEKDSFLAVEAWFPMNRGHWKDFSSYESEKKSKKRRRGTNDSSDDEPLPEVQVKKGYSWSDELGIAIAALVEDGQKNLINWTKEILVLVIGTRQKIVEETDAKDDALSDDDEAIKPQMEGPSNDALAKFTDFMVPYTSDEQATAATKNANLKLLFRLAKFYMVDEAADEIQWYIPAGITPNDLQRTLKVIDQFLETPFDLEGAKASELLSKKRRRRRTRRTEDVDEEGNPMRKEREKKEKESFKSAEFIVDSDEEYGDIDAFLDKEKERREAAERNAVQAGKQLGTMRSTGTKKRRRKGAEKGAEKGKSKKRKGNPEGDSDDDNAGAKSDDDIEVTGSSRSSPEREEPKSVGTTLDSPHNTVDRDGDDSVPPVSSPKPSAAGTRRKTKIVISDDEE</sequence>
<evidence type="ECO:0000256" key="3">
    <source>
        <dbReference type="ARBA" id="ARBA00023242"/>
    </source>
</evidence>
<dbReference type="PANTHER" id="PTHR22940:SF4">
    <property type="entry name" value="PROTEIN TIMELESS HOMOLOG"/>
    <property type="match status" value="1"/>
</dbReference>
<feature type="region of interest" description="Disordered" evidence="5">
    <location>
        <begin position="318"/>
        <end position="337"/>
    </location>
</feature>
<dbReference type="GO" id="GO:0006281">
    <property type="term" value="P:DNA repair"/>
    <property type="evidence" value="ECO:0007669"/>
    <property type="project" value="TreeGrafter"/>
</dbReference>
<dbReference type="InterPro" id="IPR006906">
    <property type="entry name" value="Timeless_N"/>
</dbReference>
<gene>
    <name evidence="7" type="ORF">BDN71DRAFT_1482788</name>
</gene>
<dbReference type="InterPro" id="IPR044998">
    <property type="entry name" value="Timeless"/>
</dbReference>
<evidence type="ECO:0000256" key="5">
    <source>
        <dbReference type="SAM" id="MobiDB-lite"/>
    </source>
</evidence>
<feature type="compositionally biased region" description="Low complexity" evidence="5">
    <location>
        <begin position="1086"/>
        <end position="1096"/>
    </location>
</feature>
<organism evidence="7 8">
    <name type="scientific">Pleurotus eryngii</name>
    <name type="common">Boletus of the steppes</name>
    <dbReference type="NCBI Taxonomy" id="5323"/>
    <lineage>
        <taxon>Eukaryota</taxon>
        <taxon>Fungi</taxon>
        <taxon>Dikarya</taxon>
        <taxon>Basidiomycota</taxon>
        <taxon>Agaricomycotina</taxon>
        <taxon>Agaricomycetes</taxon>
        <taxon>Agaricomycetidae</taxon>
        <taxon>Agaricales</taxon>
        <taxon>Pleurotineae</taxon>
        <taxon>Pleurotaceae</taxon>
        <taxon>Pleurotus</taxon>
    </lineage>
</organism>
<accession>A0A9P5ZYX8</accession>
<keyword evidence="4" id="KW-0131">Cell cycle</keyword>
<dbReference type="EMBL" id="MU154564">
    <property type="protein sequence ID" value="KAF9495210.1"/>
    <property type="molecule type" value="Genomic_DNA"/>
</dbReference>
<dbReference type="OrthoDB" id="310853at2759"/>
<comment type="subcellular location">
    <subcellularLocation>
        <location evidence="1">Nucleus</location>
    </subcellularLocation>
</comment>
<comment type="caution">
    <text evidence="7">The sequence shown here is derived from an EMBL/GenBank/DDBJ whole genome shotgun (WGS) entry which is preliminary data.</text>
</comment>
<feature type="compositionally biased region" description="Polar residues" evidence="5">
    <location>
        <begin position="1068"/>
        <end position="1077"/>
    </location>
</feature>
<evidence type="ECO:0000313" key="8">
    <source>
        <dbReference type="Proteomes" id="UP000807025"/>
    </source>
</evidence>
<evidence type="ECO:0000256" key="1">
    <source>
        <dbReference type="ARBA" id="ARBA00004123"/>
    </source>
</evidence>
<dbReference type="GO" id="GO:0003677">
    <property type="term" value="F:DNA binding"/>
    <property type="evidence" value="ECO:0007669"/>
    <property type="project" value="TreeGrafter"/>
</dbReference>
<feature type="region of interest" description="Disordered" evidence="5">
    <location>
        <begin position="928"/>
        <end position="961"/>
    </location>
</feature>
<feature type="region of interest" description="Disordered" evidence="5">
    <location>
        <begin position="748"/>
        <end position="768"/>
    </location>
</feature>
<keyword evidence="2" id="KW-0236">DNA replication inhibitor</keyword>
<dbReference type="GO" id="GO:0043111">
    <property type="term" value="P:replication fork arrest"/>
    <property type="evidence" value="ECO:0007669"/>
    <property type="project" value="TreeGrafter"/>
</dbReference>
<keyword evidence="8" id="KW-1185">Reference proteome</keyword>
<name>A0A9P5ZYX8_PLEER</name>
<evidence type="ECO:0000259" key="6">
    <source>
        <dbReference type="Pfam" id="PF04821"/>
    </source>
</evidence>
<dbReference type="GO" id="GO:0031298">
    <property type="term" value="C:replication fork protection complex"/>
    <property type="evidence" value="ECO:0007669"/>
    <property type="project" value="TreeGrafter"/>
</dbReference>
<dbReference type="AlphaFoldDB" id="A0A9P5ZYX8"/>
<feature type="compositionally biased region" description="Basic and acidic residues" evidence="5">
    <location>
        <begin position="946"/>
        <end position="961"/>
    </location>
</feature>
<protein>
    <submittedName>
        <fullName evidence="7">Timeless-domain-containing protein</fullName>
    </submittedName>
</protein>
<reference evidence="7" key="1">
    <citation type="submission" date="2020-11" db="EMBL/GenBank/DDBJ databases">
        <authorList>
            <consortium name="DOE Joint Genome Institute"/>
            <person name="Ahrendt S."/>
            <person name="Riley R."/>
            <person name="Andreopoulos W."/>
            <person name="Labutti K."/>
            <person name="Pangilinan J."/>
            <person name="Ruiz-Duenas F.J."/>
            <person name="Barrasa J.M."/>
            <person name="Sanchez-Garcia M."/>
            <person name="Camarero S."/>
            <person name="Miyauchi S."/>
            <person name="Serrano A."/>
            <person name="Linde D."/>
            <person name="Babiker R."/>
            <person name="Drula E."/>
            <person name="Ayuso-Fernandez I."/>
            <person name="Pacheco R."/>
            <person name="Padilla G."/>
            <person name="Ferreira P."/>
            <person name="Barriuso J."/>
            <person name="Kellner H."/>
            <person name="Castanera R."/>
            <person name="Alfaro M."/>
            <person name="Ramirez L."/>
            <person name="Pisabarro A.G."/>
            <person name="Kuo A."/>
            <person name="Tritt A."/>
            <person name="Lipzen A."/>
            <person name="He G."/>
            <person name="Yan M."/>
            <person name="Ng V."/>
            <person name="Cullen D."/>
            <person name="Martin F."/>
            <person name="Rosso M.-N."/>
            <person name="Henrissat B."/>
            <person name="Hibbett D."/>
            <person name="Martinez A.T."/>
            <person name="Grigoriev I.V."/>
        </authorList>
    </citation>
    <scope>NUCLEOTIDE SEQUENCE</scope>
    <source>
        <strain evidence="7">ATCC 90797</strain>
    </source>
</reference>
<evidence type="ECO:0000256" key="2">
    <source>
        <dbReference type="ARBA" id="ARBA00022880"/>
    </source>
</evidence>
<dbReference type="Pfam" id="PF04821">
    <property type="entry name" value="TIMELESS"/>
    <property type="match status" value="1"/>
</dbReference>
<dbReference type="Proteomes" id="UP000807025">
    <property type="component" value="Unassembled WGS sequence"/>
</dbReference>
<feature type="domain" description="Timeless N-terminal" evidence="6">
    <location>
        <begin position="45"/>
        <end position="313"/>
    </location>
</feature>